<reference evidence="2" key="1">
    <citation type="submission" date="2017-08" db="EMBL/GenBank/DDBJ databases">
        <authorList>
            <person name="de Groot N.N."/>
        </authorList>
    </citation>
    <scope>NUCLEOTIDE SEQUENCE</scope>
    <source>
        <strain evidence="2">LJ24-63</strain>
    </source>
</reference>
<dbReference type="Proteomes" id="UP000466619">
    <property type="component" value="Unassembled WGS sequence"/>
</dbReference>
<reference evidence="1 4" key="3">
    <citation type="submission" date="2019-12" db="EMBL/GenBank/DDBJ databases">
        <title>Engineering Photorhabdus to improve their lethality against agricultural pests.</title>
        <authorList>
            <person name="Machado R.A.R."/>
        </authorList>
    </citation>
    <scope>NUCLEOTIDE SEQUENCE [LARGE SCALE GENOMIC DNA]</scope>
    <source>
        <strain evidence="1 4">M-CN4</strain>
    </source>
</reference>
<protein>
    <submittedName>
        <fullName evidence="2">Uncharacterized protein</fullName>
    </submittedName>
</protein>
<dbReference type="Proteomes" id="UP000250919">
    <property type="component" value="Unassembled WGS sequence"/>
</dbReference>
<evidence type="ECO:0000313" key="4">
    <source>
        <dbReference type="Proteomes" id="UP000466619"/>
    </source>
</evidence>
<dbReference type="GeneID" id="88806616"/>
<gene>
    <name evidence="2" type="ORF">CKY02_12205</name>
    <name evidence="1" type="ORF">GPY48_13680</name>
</gene>
<organism evidence="2 3">
    <name type="scientific">Photorhabdus bodei</name>
    <dbReference type="NCBI Taxonomy" id="2029681"/>
    <lineage>
        <taxon>Bacteria</taxon>
        <taxon>Pseudomonadati</taxon>
        <taxon>Pseudomonadota</taxon>
        <taxon>Gammaproteobacteria</taxon>
        <taxon>Enterobacterales</taxon>
        <taxon>Morganellaceae</taxon>
        <taxon>Photorhabdus</taxon>
    </lineage>
</organism>
<dbReference type="RefSeq" id="WP_112895509.1">
    <property type="nucleotide sequence ID" value="NZ_CAWNYH010000019.1"/>
</dbReference>
<dbReference type="EMBL" id="WSFC01000028">
    <property type="protein sequence ID" value="NDL04228.1"/>
    <property type="molecule type" value="Genomic_DNA"/>
</dbReference>
<evidence type="ECO:0000313" key="1">
    <source>
        <dbReference type="EMBL" id="NDL04228.1"/>
    </source>
</evidence>
<name>A0A329X4S2_9GAMM</name>
<proteinExistence type="predicted"/>
<accession>A0A329X4S2</accession>
<evidence type="ECO:0000313" key="2">
    <source>
        <dbReference type="EMBL" id="RAX11874.1"/>
    </source>
</evidence>
<dbReference type="EMBL" id="NSCM01000019">
    <property type="protein sequence ID" value="RAX11874.1"/>
    <property type="molecule type" value="Genomic_DNA"/>
</dbReference>
<evidence type="ECO:0000313" key="3">
    <source>
        <dbReference type="Proteomes" id="UP000250919"/>
    </source>
</evidence>
<comment type="caution">
    <text evidence="2">The sequence shown here is derived from an EMBL/GenBank/DDBJ whole genome shotgun (WGS) entry which is preliminary data.</text>
</comment>
<keyword evidence="4" id="KW-1185">Reference proteome</keyword>
<reference evidence="2 3" key="2">
    <citation type="journal article" date="2018" name="Int. J. Syst. Evol. Microbiol.">
        <title>Whole-genome-based revisit of Photorhabdus phylogeny: proposal for the elevation of most Photorhabdus subspecies to the species level and description of one novel species Photorhabdus bodei sp. nov., and one novel subspecies Photorhabdus laumondii subsp. clarkei subsp. nov.</title>
        <authorList>
            <person name="Machado R.A.R."/>
            <person name="Wuthrich D."/>
            <person name="Kuhnert P."/>
            <person name="Arce C.C.M."/>
            <person name="Thonen L."/>
            <person name="Ruiz C."/>
            <person name="Zhang X."/>
            <person name="Robert C.A.M."/>
            <person name="Karimi J."/>
            <person name="Kamali S."/>
            <person name="Ma J."/>
            <person name="Bruggmann R."/>
            <person name="Erb M."/>
        </authorList>
    </citation>
    <scope>NUCLEOTIDE SEQUENCE [LARGE SCALE GENOMIC DNA]</scope>
    <source>
        <strain evidence="2 3">LJ24-63</strain>
    </source>
</reference>
<dbReference type="AlphaFoldDB" id="A0A329X4S2"/>
<sequence length="73" mass="8484">MFIYSVPFKKLALMGYLLFKSSDELITDKKCLHSLITGNTSKKRKLTMLKEMESVKQLSLLGFSYFLKQKCIQ</sequence>